<dbReference type="Proteomes" id="UP000290538">
    <property type="component" value="Segment"/>
</dbReference>
<proteinExistence type="predicted"/>
<accession>A0A410T7Q6</accession>
<evidence type="ECO:0000313" key="2">
    <source>
        <dbReference type="Proteomes" id="UP000290538"/>
    </source>
</evidence>
<name>A0A410T7Q6_9CAUD</name>
<sequence>MLQDKVLKNYRDSLNQRLSILIRDPENNKDVISDVKVEIKKIDNILNRSYNRG</sequence>
<reference evidence="1 2" key="1">
    <citation type="submission" date="2019-01" db="EMBL/GenBank/DDBJ databases">
        <title>Complete genome sequence of Campylobacter bacteriophage CP20.</title>
        <authorList>
            <person name="Connerton I.F."/>
        </authorList>
    </citation>
    <scope>NUCLEOTIDE SEQUENCE [LARGE SCALE GENOMIC DNA]</scope>
</reference>
<organism evidence="1 2">
    <name type="scientific">Campylobacter phage CP20</name>
    <dbReference type="NCBI Taxonomy" id="2506428"/>
    <lineage>
        <taxon>Viruses</taxon>
        <taxon>Duplodnaviria</taxon>
        <taxon>Heunggongvirae</taxon>
        <taxon>Uroviricota</taxon>
        <taxon>Caudoviricetes</taxon>
        <taxon>Connertonviridae</taxon>
        <taxon>Firehammervirus</taxon>
        <taxon>Firehammervirus CPt10</taxon>
    </lineage>
</organism>
<evidence type="ECO:0000313" key="1">
    <source>
        <dbReference type="EMBL" id="QAU04850.1"/>
    </source>
</evidence>
<dbReference type="EMBL" id="MK408758">
    <property type="protein sequence ID" value="QAU04850.1"/>
    <property type="molecule type" value="Genomic_DNA"/>
</dbReference>
<protein>
    <submittedName>
        <fullName evidence="1">Uncharacterized protein</fullName>
    </submittedName>
</protein>